<dbReference type="GO" id="GO:0012505">
    <property type="term" value="C:endomembrane system"/>
    <property type="evidence" value="ECO:0007669"/>
    <property type="project" value="UniProtKB-SubCell"/>
</dbReference>
<dbReference type="AlphaFoldDB" id="A0A1X6PJN0"/>
<organism evidence="6 7">
    <name type="scientific">Porphyra umbilicalis</name>
    <name type="common">Purple laver</name>
    <name type="synonym">Red alga</name>
    <dbReference type="NCBI Taxonomy" id="2786"/>
    <lineage>
        <taxon>Eukaryota</taxon>
        <taxon>Rhodophyta</taxon>
        <taxon>Bangiophyceae</taxon>
        <taxon>Bangiales</taxon>
        <taxon>Bangiaceae</taxon>
        <taxon>Porphyra</taxon>
    </lineage>
</organism>
<feature type="transmembrane region" description="Helical" evidence="5">
    <location>
        <begin position="71"/>
        <end position="92"/>
    </location>
</feature>
<evidence type="ECO:0000313" key="7">
    <source>
        <dbReference type="Proteomes" id="UP000218209"/>
    </source>
</evidence>
<evidence type="ECO:0000313" key="6">
    <source>
        <dbReference type="EMBL" id="OSX80966.1"/>
    </source>
</evidence>
<keyword evidence="3 5" id="KW-1133">Transmembrane helix</keyword>
<feature type="transmembrane region" description="Helical" evidence="5">
    <location>
        <begin position="113"/>
        <end position="135"/>
    </location>
</feature>
<evidence type="ECO:0000256" key="2">
    <source>
        <dbReference type="ARBA" id="ARBA00022692"/>
    </source>
</evidence>
<protein>
    <submittedName>
        <fullName evidence="6">Uncharacterized protein</fullName>
    </submittedName>
</protein>
<evidence type="ECO:0000256" key="3">
    <source>
        <dbReference type="ARBA" id="ARBA00022989"/>
    </source>
</evidence>
<reference evidence="6 7" key="1">
    <citation type="submission" date="2017-03" db="EMBL/GenBank/DDBJ databases">
        <title>WGS assembly of Porphyra umbilicalis.</title>
        <authorList>
            <person name="Brawley S.H."/>
            <person name="Blouin N.A."/>
            <person name="Ficko-Blean E."/>
            <person name="Wheeler G.L."/>
            <person name="Lohr M."/>
            <person name="Goodson H.V."/>
            <person name="Jenkins J.W."/>
            <person name="Blaby-Haas C.E."/>
            <person name="Helliwell K.E."/>
            <person name="Chan C."/>
            <person name="Marriage T."/>
            <person name="Bhattacharya D."/>
            <person name="Klein A.S."/>
            <person name="Badis Y."/>
            <person name="Brodie J."/>
            <person name="Cao Y."/>
            <person name="Collen J."/>
            <person name="Dittami S.M."/>
            <person name="Gachon C.M."/>
            <person name="Green B.R."/>
            <person name="Karpowicz S."/>
            <person name="Kim J.W."/>
            <person name="Kudahl U."/>
            <person name="Lin S."/>
            <person name="Michel G."/>
            <person name="Mittag M."/>
            <person name="Olson B.J."/>
            <person name="Pangilinan J."/>
            <person name="Peng Y."/>
            <person name="Qiu H."/>
            <person name="Shu S."/>
            <person name="Singer J.T."/>
            <person name="Smith A.G."/>
            <person name="Sprecher B.N."/>
            <person name="Wagner V."/>
            <person name="Wang W."/>
            <person name="Wang Z.-Y."/>
            <person name="Yan J."/>
            <person name="Yarish C."/>
            <person name="Zoeuner-Riek S."/>
            <person name="Zhuang Y."/>
            <person name="Zou Y."/>
            <person name="Lindquist E.A."/>
            <person name="Grimwood J."/>
            <person name="Barry K."/>
            <person name="Rokhsar D.S."/>
            <person name="Schmutz J."/>
            <person name="Stiller J.W."/>
            <person name="Grossman A.R."/>
            <person name="Prochnik S.E."/>
        </authorList>
    </citation>
    <scope>NUCLEOTIDE SEQUENCE [LARGE SCALE GENOMIC DNA]</scope>
    <source>
        <strain evidence="6">4086291</strain>
    </source>
</reference>
<keyword evidence="4 5" id="KW-0472">Membrane</keyword>
<feature type="transmembrane region" description="Helical" evidence="5">
    <location>
        <begin position="227"/>
        <end position="251"/>
    </location>
</feature>
<dbReference type="GO" id="GO:0016020">
    <property type="term" value="C:membrane"/>
    <property type="evidence" value="ECO:0007669"/>
    <property type="project" value="InterPro"/>
</dbReference>
<dbReference type="EMBL" id="KV918767">
    <property type="protein sequence ID" value="OSX80966.1"/>
    <property type="molecule type" value="Genomic_DNA"/>
</dbReference>
<comment type="subcellular location">
    <subcellularLocation>
        <location evidence="1">Endomembrane system</location>
        <topology evidence="1">Multi-pass membrane protein</topology>
    </subcellularLocation>
</comment>
<gene>
    <name evidence="6" type="ORF">BU14_0031s0135</name>
</gene>
<evidence type="ECO:0000256" key="5">
    <source>
        <dbReference type="SAM" id="Phobius"/>
    </source>
</evidence>
<feature type="transmembrane region" description="Helical" evidence="5">
    <location>
        <begin position="20"/>
        <end position="39"/>
    </location>
</feature>
<feature type="transmembrane region" description="Helical" evidence="5">
    <location>
        <begin position="185"/>
        <end position="207"/>
    </location>
</feature>
<proteinExistence type="predicted"/>
<dbReference type="InterPro" id="IPR006838">
    <property type="entry name" value="ADTRP_AIG1"/>
</dbReference>
<dbReference type="OrthoDB" id="10681196at2759"/>
<dbReference type="Proteomes" id="UP000218209">
    <property type="component" value="Unassembled WGS sequence"/>
</dbReference>
<evidence type="ECO:0000256" key="1">
    <source>
        <dbReference type="ARBA" id="ARBA00004127"/>
    </source>
</evidence>
<dbReference type="Pfam" id="PF04750">
    <property type="entry name" value="Far-17a_AIG1"/>
    <property type="match status" value="1"/>
</dbReference>
<accession>A0A1X6PJN0</accession>
<keyword evidence="2 5" id="KW-0812">Transmembrane</keyword>
<keyword evidence="7" id="KW-1185">Reference proteome</keyword>
<evidence type="ECO:0000256" key="4">
    <source>
        <dbReference type="ARBA" id="ARBA00023136"/>
    </source>
</evidence>
<name>A0A1X6PJN0_PORUM</name>
<sequence>MTRTAARPARMPPLPPRPGWARLAVTAAAVAATWFNMWVSFGPLRDPSRIQGEAMRGFGRESVFYTMHGNVAAAVYAALAAALAGAEAAGLAPPPPPPGGATAVSGWTAVASVVYGAGAVVLTAVTLVVGLGYYVLIHFHPAVRLRAAAEPDFDLIMGCLHVIPVVAMSALVATHPPARLAAHAVSVRTAVGVLVAHGVAYAVWSAVCVSVNGGHWPYPFQVGLSLGGHLAIDGMVMAVGCAACAGVAGAVRRRAGGGRVKAA</sequence>